<sequence length="274" mass="31411">MLIDTFTQNNRKVYVYGKKSVLTNRQVPMILDLNCTTGNPKAEVLTNGWDEVTEKENIIVIAPEYDDYATYSECPFLRDLIAVCVQKYPIDESRIYSVGFSNGGASSVALASTYPNLLAGIAAMGWAIGMMRSKTQIPFLLIQGSKEYVDQNLPAVMDDEKETLRDIFLADNLITNEMRTDYKKWPYWGYPSSSQEVKELTYHDYDPYGNMKQKVTNNLTFSYYQKNGYRHPFVQTVLIPNAHHIPHDCNAEIAWDFLKHFARDKQGQIVEINN</sequence>
<gene>
    <name evidence="3" type="ORF">FC39_GL001268</name>
</gene>
<keyword evidence="4" id="KW-1185">Reference proteome</keyword>
<evidence type="ECO:0000313" key="4">
    <source>
        <dbReference type="Proteomes" id="UP000051223"/>
    </source>
</evidence>
<keyword evidence="1" id="KW-0732">Signal</keyword>
<accession>A0A0R1Y7X2</accession>
<dbReference type="AlphaFoldDB" id="A0A0R1Y7X2"/>
<dbReference type="PANTHER" id="PTHR43037:SF5">
    <property type="entry name" value="FERULOYL ESTERASE"/>
    <property type="match status" value="1"/>
</dbReference>
<dbReference type="STRING" id="1423754.FC39_GL001268"/>
<dbReference type="Gene3D" id="3.40.50.1820">
    <property type="entry name" value="alpha/beta hydrolase"/>
    <property type="match status" value="1"/>
</dbReference>
<name>A0A0R1Y7X2_9LACO</name>
<evidence type="ECO:0000256" key="2">
    <source>
        <dbReference type="ARBA" id="ARBA00022801"/>
    </source>
</evidence>
<evidence type="ECO:0000313" key="3">
    <source>
        <dbReference type="EMBL" id="KRM38498.1"/>
    </source>
</evidence>
<dbReference type="InterPro" id="IPR050955">
    <property type="entry name" value="Plant_Biomass_Hydrol_Est"/>
</dbReference>
<dbReference type="GO" id="GO:0016787">
    <property type="term" value="F:hydrolase activity"/>
    <property type="evidence" value="ECO:0007669"/>
    <property type="project" value="UniProtKB-KW"/>
</dbReference>
<dbReference type="SUPFAM" id="SSF53474">
    <property type="entry name" value="alpha/beta-Hydrolases"/>
    <property type="match status" value="1"/>
</dbReference>
<dbReference type="PANTHER" id="PTHR43037">
    <property type="entry name" value="UNNAMED PRODUCT-RELATED"/>
    <property type="match status" value="1"/>
</dbReference>
<dbReference type="Proteomes" id="UP000051223">
    <property type="component" value="Unassembled WGS sequence"/>
</dbReference>
<comment type="caution">
    <text evidence="3">The sequence shown here is derived from an EMBL/GenBank/DDBJ whole genome shotgun (WGS) entry which is preliminary data.</text>
</comment>
<dbReference type="EMBL" id="AZGI01000047">
    <property type="protein sequence ID" value="KRM38498.1"/>
    <property type="molecule type" value="Genomic_DNA"/>
</dbReference>
<reference evidence="3 4" key="1">
    <citation type="journal article" date="2015" name="Genome Announc.">
        <title>Expanding the biotechnology potential of lactobacilli through comparative genomics of 213 strains and associated genera.</title>
        <authorList>
            <person name="Sun Z."/>
            <person name="Harris H.M."/>
            <person name="McCann A."/>
            <person name="Guo C."/>
            <person name="Argimon S."/>
            <person name="Zhang W."/>
            <person name="Yang X."/>
            <person name="Jeffery I.B."/>
            <person name="Cooney J.C."/>
            <person name="Kagawa T.F."/>
            <person name="Liu W."/>
            <person name="Song Y."/>
            <person name="Salvetti E."/>
            <person name="Wrobel A."/>
            <person name="Rasinkangas P."/>
            <person name="Parkhill J."/>
            <person name="Rea M.C."/>
            <person name="O'Sullivan O."/>
            <person name="Ritari J."/>
            <person name="Douillard F.P."/>
            <person name="Paul Ross R."/>
            <person name="Yang R."/>
            <person name="Briner A.E."/>
            <person name="Felis G.E."/>
            <person name="de Vos W.M."/>
            <person name="Barrangou R."/>
            <person name="Klaenhammer T.R."/>
            <person name="Caufield P.W."/>
            <person name="Cui Y."/>
            <person name="Zhang H."/>
            <person name="O'Toole P.W."/>
        </authorList>
    </citation>
    <scope>NUCLEOTIDE SEQUENCE [LARGE SCALE GENOMIC DNA]</scope>
    <source>
        <strain evidence="3 4">DSM 5661</strain>
    </source>
</reference>
<protein>
    <submittedName>
        <fullName evidence="3">Uncharacterized protein</fullName>
    </submittedName>
</protein>
<keyword evidence="2" id="KW-0378">Hydrolase</keyword>
<dbReference type="InterPro" id="IPR029058">
    <property type="entry name" value="AB_hydrolase_fold"/>
</dbReference>
<proteinExistence type="predicted"/>
<evidence type="ECO:0000256" key="1">
    <source>
        <dbReference type="ARBA" id="ARBA00022729"/>
    </source>
</evidence>
<organism evidence="3 4">
    <name type="scientific">Lactobacillus hamsteri DSM 5661 = JCM 6256</name>
    <dbReference type="NCBI Taxonomy" id="1423754"/>
    <lineage>
        <taxon>Bacteria</taxon>
        <taxon>Bacillati</taxon>
        <taxon>Bacillota</taxon>
        <taxon>Bacilli</taxon>
        <taxon>Lactobacillales</taxon>
        <taxon>Lactobacillaceae</taxon>
        <taxon>Lactobacillus</taxon>
    </lineage>
</organism>
<dbReference type="PATRIC" id="fig|1423754.3.peg.1306"/>